<keyword evidence="3" id="KW-0175">Coiled coil</keyword>
<feature type="region of interest" description="Disordered" evidence="4">
    <location>
        <begin position="70"/>
        <end position="89"/>
    </location>
</feature>
<dbReference type="AlphaFoldDB" id="A0AA40CJ01"/>
<gene>
    <name evidence="6" type="ORF">B0T16DRAFT_338109</name>
</gene>
<name>A0AA40CJ01_9PEZI</name>
<evidence type="ECO:0000256" key="4">
    <source>
        <dbReference type="SAM" id="MobiDB-lite"/>
    </source>
</evidence>
<dbReference type="GO" id="GO:0031267">
    <property type="term" value="F:small GTPase binding"/>
    <property type="evidence" value="ECO:0007669"/>
    <property type="project" value="TreeGrafter"/>
</dbReference>
<dbReference type="PANTHER" id="PTHR18921:SF2">
    <property type="entry name" value="THYROID RECEPTOR-INTERACTING PROTEIN 11"/>
    <property type="match status" value="1"/>
</dbReference>
<feature type="compositionally biased region" description="Basic and acidic residues" evidence="4">
    <location>
        <begin position="136"/>
        <end position="160"/>
    </location>
</feature>
<evidence type="ECO:0000313" key="7">
    <source>
        <dbReference type="Proteomes" id="UP001174936"/>
    </source>
</evidence>
<dbReference type="InterPro" id="IPR019459">
    <property type="entry name" value="GRAB"/>
</dbReference>
<dbReference type="EMBL" id="JAULSV010000007">
    <property type="protein sequence ID" value="KAK0639263.1"/>
    <property type="molecule type" value="Genomic_DNA"/>
</dbReference>
<dbReference type="GO" id="GO:0007030">
    <property type="term" value="P:Golgi organization"/>
    <property type="evidence" value="ECO:0007669"/>
    <property type="project" value="TreeGrafter"/>
</dbReference>
<feature type="compositionally biased region" description="Low complexity" evidence="4">
    <location>
        <begin position="9"/>
        <end position="40"/>
    </location>
</feature>
<evidence type="ECO:0000313" key="6">
    <source>
        <dbReference type="EMBL" id="KAK0639263.1"/>
    </source>
</evidence>
<dbReference type="PROSITE" id="PS50913">
    <property type="entry name" value="GRIP"/>
    <property type="match status" value="1"/>
</dbReference>
<organism evidence="6 7">
    <name type="scientific">Cercophora newfieldiana</name>
    <dbReference type="NCBI Taxonomy" id="92897"/>
    <lineage>
        <taxon>Eukaryota</taxon>
        <taxon>Fungi</taxon>
        <taxon>Dikarya</taxon>
        <taxon>Ascomycota</taxon>
        <taxon>Pezizomycotina</taxon>
        <taxon>Sordariomycetes</taxon>
        <taxon>Sordariomycetidae</taxon>
        <taxon>Sordariales</taxon>
        <taxon>Lasiosphaeriaceae</taxon>
        <taxon>Cercophora</taxon>
    </lineage>
</organism>
<dbReference type="Gene3D" id="1.10.287.1490">
    <property type="match status" value="1"/>
</dbReference>
<sequence>MASEKDPIANADTGTNGHAGANGHSAAADSPAASADTTSAKLEAMSQDREALRAEVEELRKQLESIQENHAQEVSQLKTDLEESEAAKEHVETQYQNLLNRVEKIKETLGDRLKRDKAELEEAKDRIEELEAQNEELQRTSRSGDEETDRLRAEVQEQGRELASLRSRTNLSQQNWLKEKEDMTRQMQTLRHELESTTNAMGEWEVIAREERSVRESLVEKVADLEEQLASAREAYERAAAERDTQSRLIDTQQRALQELQEVRKREKREMVETTEEQLQAMKSQAQDAEARAAKAEAAREALSKELERTAPFEKEVKEKNLLIGKLRHEAIVLNDHLTKALKFIKKTKPEETIDRQIVTNHVLQFLALDRSDPKKFQILQVIAGLLNWTEEQREQAGLARPGSVSHTLRLPTSPFHRTPSSPALNQEFFAEPASASGRESLADLWAGFLERSVEEAGVVGAPSRKDSTSSVATTMTRPDTRGV</sequence>
<feature type="region of interest" description="Disordered" evidence="4">
    <location>
        <begin position="124"/>
        <end position="167"/>
    </location>
</feature>
<evidence type="ECO:0000259" key="5">
    <source>
        <dbReference type="PROSITE" id="PS50913"/>
    </source>
</evidence>
<dbReference type="GO" id="GO:0006888">
    <property type="term" value="P:endoplasmic reticulum to Golgi vesicle-mediated transport"/>
    <property type="evidence" value="ECO:0007669"/>
    <property type="project" value="TreeGrafter"/>
</dbReference>
<comment type="subcellular location">
    <subcellularLocation>
        <location evidence="1">Golgi apparatus</location>
    </subcellularLocation>
</comment>
<proteinExistence type="predicted"/>
<dbReference type="Proteomes" id="UP001174936">
    <property type="component" value="Unassembled WGS sequence"/>
</dbReference>
<dbReference type="GO" id="GO:0005794">
    <property type="term" value="C:Golgi apparatus"/>
    <property type="evidence" value="ECO:0007669"/>
    <property type="project" value="UniProtKB-SubCell"/>
</dbReference>
<evidence type="ECO:0000256" key="1">
    <source>
        <dbReference type="ARBA" id="ARBA00004555"/>
    </source>
</evidence>
<feature type="region of interest" description="Disordered" evidence="4">
    <location>
        <begin position="459"/>
        <end position="484"/>
    </location>
</feature>
<feature type="region of interest" description="Disordered" evidence="4">
    <location>
        <begin position="1"/>
        <end position="49"/>
    </location>
</feature>
<comment type="caution">
    <text evidence="6">The sequence shown here is derived from an EMBL/GenBank/DDBJ whole genome shotgun (WGS) entry which is preliminary data.</text>
</comment>
<protein>
    <recommendedName>
        <fullName evidence="5">GRIP domain-containing protein</fullName>
    </recommendedName>
</protein>
<evidence type="ECO:0000256" key="3">
    <source>
        <dbReference type="ARBA" id="ARBA00023054"/>
    </source>
</evidence>
<dbReference type="InterPro" id="IPR000237">
    <property type="entry name" value="GRIP_dom"/>
</dbReference>
<feature type="domain" description="GRIP" evidence="5">
    <location>
        <begin position="349"/>
        <end position="400"/>
    </location>
</feature>
<dbReference type="Pfam" id="PF10375">
    <property type="entry name" value="GRAB"/>
    <property type="match status" value="1"/>
</dbReference>
<evidence type="ECO:0000256" key="2">
    <source>
        <dbReference type="ARBA" id="ARBA00023034"/>
    </source>
</evidence>
<dbReference type="PANTHER" id="PTHR18921">
    <property type="entry name" value="MYOSIN HEAVY CHAIN - RELATED"/>
    <property type="match status" value="1"/>
</dbReference>
<keyword evidence="2" id="KW-0333">Golgi apparatus</keyword>
<feature type="compositionally biased region" description="Basic and acidic residues" evidence="4">
    <location>
        <begin position="79"/>
        <end position="89"/>
    </location>
</feature>
<accession>A0AA40CJ01</accession>
<keyword evidence="7" id="KW-1185">Reference proteome</keyword>
<feature type="compositionally biased region" description="Polar residues" evidence="4">
    <location>
        <begin position="469"/>
        <end position="478"/>
    </location>
</feature>
<reference evidence="6" key="1">
    <citation type="submission" date="2023-06" db="EMBL/GenBank/DDBJ databases">
        <title>Genome-scale phylogeny and comparative genomics of the fungal order Sordariales.</title>
        <authorList>
            <consortium name="Lawrence Berkeley National Laboratory"/>
            <person name="Hensen N."/>
            <person name="Bonometti L."/>
            <person name="Westerberg I."/>
            <person name="Brannstrom I.O."/>
            <person name="Guillou S."/>
            <person name="Cros-Aarteil S."/>
            <person name="Calhoun S."/>
            <person name="Haridas S."/>
            <person name="Kuo A."/>
            <person name="Mondo S."/>
            <person name="Pangilinan J."/>
            <person name="Riley R."/>
            <person name="Labutti K."/>
            <person name="Andreopoulos B."/>
            <person name="Lipzen A."/>
            <person name="Chen C."/>
            <person name="Yanf M."/>
            <person name="Daum C."/>
            <person name="Ng V."/>
            <person name="Clum A."/>
            <person name="Steindorff A."/>
            <person name="Ohm R."/>
            <person name="Martin F."/>
            <person name="Silar P."/>
            <person name="Natvig D."/>
            <person name="Lalanne C."/>
            <person name="Gautier V."/>
            <person name="Ament-Velasquez S.L."/>
            <person name="Kruys A."/>
            <person name="Hutchinson M.I."/>
            <person name="Powell A.J."/>
            <person name="Barry K."/>
            <person name="Miller A.N."/>
            <person name="Grigoriev I.V."/>
            <person name="Debuchy R."/>
            <person name="Gladieux P."/>
            <person name="Thoren M.H."/>
            <person name="Johannesson H."/>
        </authorList>
    </citation>
    <scope>NUCLEOTIDE SEQUENCE</scope>
    <source>
        <strain evidence="6">SMH2532-1</strain>
    </source>
</reference>